<accession>A0A2P6PU76</accession>
<feature type="coiled-coil region" evidence="1">
    <location>
        <begin position="213"/>
        <end position="304"/>
    </location>
</feature>
<sequence>MVSLRRHKRSSLSPAGSSYVPAPLPGFTDSEIDTHAKLDCVHPMPLNDEDEPEELSLPKETKTVSVLNSAKRKMRKIDELMKITETEVIESPKVDLKKPVRRWKKVLEKKKSPKVSEVTKDELEKIVKKLGTNSDFYLEELDLLHKKKENESKLTTELIKTCQKELKEAEDNNHAFSWDYCLLDKSYVQSLENIWLEGEDQNVDDEGTDTLGNEEAKNKIDISEDWVNKLKEKKGLQKAELDAAKVETEKLCRYVVELDRVAVDMAKAQAAAIKAEKDEVEEQTEEMKNKIDILKTMVEKLKDKKILQKAEAEAAMVACEKLCRDAELSRVAVDMAKAETSTLKAEKDKLEEQNEIEMRKKRKYIAALISELKSCYSFRTDPKMSS</sequence>
<feature type="region of interest" description="Disordered" evidence="2">
    <location>
        <begin position="1"/>
        <end position="26"/>
    </location>
</feature>
<comment type="caution">
    <text evidence="3">The sequence shown here is derived from an EMBL/GenBank/DDBJ whole genome shotgun (WGS) entry which is preliminary data.</text>
</comment>
<keyword evidence="1" id="KW-0175">Coiled coil</keyword>
<name>A0A2P6PU76_ROSCH</name>
<dbReference type="EMBL" id="PDCK01000044">
    <property type="protein sequence ID" value="PRQ25473.1"/>
    <property type="molecule type" value="Genomic_DNA"/>
</dbReference>
<evidence type="ECO:0000313" key="4">
    <source>
        <dbReference type="Proteomes" id="UP000238479"/>
    </source>
</evidence>
<keyword evidence="4" id="KW-1185">Reference proteome</keyword>
<gene>
    <name evidence="3" type="ORF">RchiOBHm_Chr6g0284051</name>
</gene>
<dbReference type="Gramene" id="PRQ25473">
    <property type="protein sequence ID" value="PRQ25473"/>
    <property type="gene ID" value="RchiOBHm_Chr6g0284051"/>
</dbReference>
<organism evidence="3 4">
    <name type="scientific">Rosa chinensis</name>
    <name type="common">China rose</name>
    <dbReference type="NCBI Taxonomy" id="74649"/>
    <lineage>
        <taxon>Eukaryota</taxon>
        <taxon>Viridiplantae</taxon>
        <taxon>Streptophyta</taxon>
        <taxon>Embryophyta</taxon>
        <taxon>Tracheophyta</taxon>
        <taxon>Spermatophyta</taxon>
        <taxon>Magnoliopsida</taxon>
        <taxon>eudicotyledons</taxon>
        <taxon>Gunneridae</taxon>
        <taxon>Pentapetalae</taxon>
        <taxon>rosids</taxon>
        <taxon>fabids</taxon>
        <taxon>Rosales</taxon>
        <taxon>Rosaceae</taxon>
        <taxon>Rosoideae</taxon>
        <taxon>Rosoideae incertae sedis</taxon>
        <taxon>Rosa</taxon>
    </lineage>
</organism>
<dbReference type="AlphaFoldDB" id="A0A2P6PU76"/>
<proteinExistence type="predicted"/>
<feature type="coiled-coil region" evidence="1">
    <location>
        <begin position="333"/>
        <end position="367"/>
    </location>
</feature>
<evidence type="ECO:0000256" key="1">
    <source>
        <dbReference type="SAM" id="Coils"/>
    </source>
</evidence>
<evidence type="ECO:0000256" key="2">
    <source>
        <dbReference type="SAM" id="MobiDB-lite"/>
    </source>
</evidence>
<dbReference type="Proteomes" id="UP000238479">
    <property type="component" value="Chromosome 6"/>
</dbReference>
<reference evidence="3 4" key="1">
    <citation type="journal article" date="2018" name="Nat. Genet.">
        <title>The Rosa genome provides new insights in the design of modern roses.</title>
        <authorList>
            <person name="Bendahmane M."/>
        </authorList>
    </citation>
    <scope>NUCLEOTIDE SEQUENCE [LARGE SCALE GENOMIC DNA]</scope>
    <source>
        <strain evidence="4">cv. Old Blush</strain>
    </source>
</reference>
<feature type="compositionally biased region" description="Basic residues" evidence="2">
    <location>
        <begin position="1"/>
        <end position="10"/>
    </location>
</feature>
<protein>
    <submittedName>
        <fullName evidence="3">Uncharacterized protein</fullName>
    </submittedName>
</protein>
<evidence type="ECO:0000313" key="3">
    <source>
        <dbReference type="EMBL" id="PRQ25473.1"/>
    </source>
</evidence>